<name>A0A1W7CWT0_9ACTN</name>
<dbReference type="GO" id="GO:0005694">
    <property type="term" value="C:chromosome"/>
    <property type="evidence" value="ECO:0007669"/>
    <property type="project" value="TreeGrafter"/>
</dbReference>
<dbReference type="GO" id="GO:0045881">
    <property type="term" value="P:positive regulation of sporulation resulting in formation of a cellular spore"/>
    <property type="evidence" value="ECO:0007669"/>
    <property type="project" value="TreeGrafter"/>
</dbReference>
<dbReference type="RefSeq" id="WP_086158825.1">
    <property type="nucleotide sequence ID" value="NZ_CP021121.1"/>
</dbReference>
<dbReference type="KEGG" id="smao:CAG99_10205"/>
<sequence length="506" mass="55079">MSTTAKKTERRAPATVRRDIGRLEYLDPHELTIDPFNHRKKRESGDRTEPDGALIASVRAAGVQVPLLVRPQAGGGRLGVIWGQRRLGAALAVAAEAKRERKPYALVPCLVREDLAGADDDALVASMLENTQRTAAGRQDDVEALAQLALMDLSDARRTAHARTLGYRPAEIRAANKAASLGEEELDEAAAYELDLLEIADYADVAAVPGALHRLSQAKKADRGEGKGGRGHWAHAVESLRQERDVRAKRAAAQAELTAVGVSVVAYQFSWRGEARPLTDLRTPLGNPLAVERHAADCPGHAAALHPETCAPVFLCTAWQRNGHQLERDDEQDGTASRADRAARVAEHRRVIAHNRAWRAAREVRHRFITELCARKTASDAAWVFVLSLITGCGDEYARYVRRPRTELVARFLGASERAEGDAGTGGPFAGLIARTGRARRWRLLLAHAAAVMENEVMHDRAWRHPGADLRAWLALLAAEGYTLSEIERGLVPANDSGSREPAGGS</sequence>
<feature type="domain" description="ParB-like N-terminal" evidence="1">
    <location>
        <begin position="24"/>
        <end position="131"/>
    </location>
</feature>
<dbReference type="Proteomes" id="UP000194218">
    <property type="component" value="Chromosome"/>
</dbReference>
<dbReference type="GO" id="GO:0007059">
    <property type="term" value="P:chromosome segregation"/>
    <property type="evidence" value="ECO:0007669"/>
    <property type="project" value="TreeGrafter"/>
</dbReference>
<keyword evidence="3" id="KW-1185">Reference proteome</keyword>
<gene>
    <name evidence="2" type="ORF">CAG99_10205</name>
</gene>
<evidence type="ECO:0000313" key="3">
    <source>
        <dbReference type="Proteomes" id="UP000194218"/>
    </source>
</evidence>
<dbReference type="Gene3D" id="3.90.1530.30">
    <property type="match status" value="1"/>
</dbReference>
<dbReference type="SUPFAM" id="SSF110849">
    <property type="entry name" value="ParB/Sulfiredoxin"/>
    <property type="match status" value="1"/>
</dbReference>
<proteinExistence type="predicted"/>
<evidence type="ECO:0000313" key="2">
    <source>
        <dbReference type="EMBL" id="ARQ69186.1"/>
    </source>
</evidence>
<organism evidence="2 3">
    <name type="scientific">Streptomyces marincola</name>
    <dbReference type="NCBI Taxonomy" id="2878388"/>
    <lineage>
        <taxon>Bacteria</taxon>
        <taxon>Bacillati</taxon>
        <taxon>Actinomycetota</taxon>
        <taxon>Actinomycetes</taxon>
        <taxon>Kitasatosporales</taxon>
        <taxon>Streptomycetaceae</taxon>
        <taxon>Streptomyces</taxon>
    </lineage>
</organism>
<protein>
    <recommendedName>
        <fullName evidence="1">ParB-like N-terminal domain-containing protein</fullName>
    </recommendedName>
</protein>
<dbReference type="PANTHER" id="PTHR33375:SF1">
    <property type="entry name" value="CHROMOSOME-PARTITIONING PROTEIN PARB-RELATED"/>
    <property type="match status" value="1"/>
</dbReference>
<dbReference type="OrthoDB" id="3846919at2"/>
<dbReference type="InterPro" id="IPR050336">
    <property type="entry name" value="Chromosome_partition/occlusion"/>
</dbReference>
<evidence type="ECO:0000259" key="1">
    <source>
        <dbReference type="SMART" id="SM00470"/>
    </source>
</evidence>
<accession>A0A1W7CWT0</accession>
<dbReference type="SMART" id="SM00470">
    <property type="entry name" value="ParB"/>
    <property type="match status" value="1"/>
</dbReference>
<dbReference type="PANTHER" id="PTHR33375">
    <property type="entry name" value="CHROMOSOME-PARTITIONING PROTEIN PARB-RELATED"/>
    <property type="match status" value="1"/>
</dbReference>
<dbReference type="AlphaFoldDB" id="A0A1W7CWT0"/>
<dbReference type="EMBL" id="CP021121">
    <property type="protein sequence ID" value="ARQ69186.1"/>
    <property type="molecule type" value="Genomic_DNA"/>
</dbReference>
<reference evidence="2 3" key="1">
    <citation type="submission" date="2017-05" db="EMBL/GenBank/DDBJ databases">
        <title>Complete genome sequence of Streptomyces sp. SCSIO 03032 revealed the diverse biosynthetic pathways for its bioactive secondary metabolites.</title>
        <authorList>
            <person name="Ma L."/>
            <person name="Zhu Y."/>
            <person name="Zhang W."/>
            <person name="Zhang G."/>
            <person name="Tian X."/>
            <person name="Zhang S."/>
            <person name="Zhang C."/>
        </authorList>
    </citation>
    <scope>NUCLEOTIDE SEQUENCE [LARGE SCALE GENOMIC DNA]</scope>
    <source>
        <strain evidence="2 3">SCSIO 03032</strain>
    </source>
</reference>
<dbReference type="InterPro" id="IPR036086">
    <property type="entry name" value="ParB/Sulfiredoxin_sf"/>
</dbReference>
<dbReference type="InterPro" id="IPR003115">
    <property type="entry name" value="ParB_N"/>
</dbReference>